<dbReference type="GO" id="GO:0016740">
    <property type="term" value="F:transferase activity"/>
    <property type="evidence" value="ECO:0007669"/>
    <property type="project" value="UniProtKB-KW"/>
</dbReference>
<dbReference type="PANTHER" id="PTHR43685">
    <property type="entry name" value="GLYCOSYLTRANSFERASE"/>
    <property type="match status" value="1"/>
</dbReference>
<dbReference type="Gene3D" id="3.90.550.10">
    <property type="entry name" value="Spore Coat Polysaccharide Biosynthesis Protein SpsA, Chain A"/>
    <property type="match status" value="1"/>
</dbReference>
<accession>A0A076G3T0</accession>
<dbReference type="PANTHER" id="PTHR43685:SF2">
    <property type="entry name" value="GLYCOSYLTRANSFERASE 2-LIKE DOMAIN-CONTAINING PROTEIN"/>
    <property type="match status" value="1"/>
</dbReference>
<dbReference type="RefSeq" id="WP_021541064.1">
    <property type="nucleotide sequence ID" value="NZ_CP100500.1"/>
</dbReference>
<evidence type="ECO:0000259" key="1">
    <source>
        <dbReference type="Pfam" id="PF00535"/>
    </source>
</evidence>
<reference evidence="2" key="1">
    <citation type="journal article" date="2014" name="Microbiology (Mosc.)">
        <title>Structure and gene cluster of the O antigen of Escherichia coli L-19, a candidate for a new O-serogroup.</title>
        <authorList>
            <person name="Zdorovenko E.L."/>
            <person name="Varbanets L.D."/>
            <person name="Liu B."/>
            <person name="Valueva O.A."/>
            <person name="Wang Q."/>
            <person name="Shashkov A.S."/>
            <person name="Garkavaya E.G."/>
            <person name="Brovarskaya O.S."/>
            <person name="Wang L."/>
            <person name="Knirel Y.A."/>
        </authorList>
    </citation>
    <scope>NUCLEOTIDE SEQUENCE</scope>
    <source>
        <strain evidence="2">L19</strain>
    </source>
</reference>
<dbReference type="InterPro" id="IPR001173">
    <property type="entry name" value="Glyco_trans_2-like"/>
</dbReference>
<keyword evidence="2" id="KW-0808">Transferase</keyword>
<dbReference type="AlphaFoldDB" id="A0A076G3T0"/>
<evidence type="ECO:0000313" key="2">
    <source>
        <dbReference type="EMBL" id="AII26499.1"/>
    </source>
</evidence>
<dbReference type="SUPFAM" id="SSF53448">
    <property type="entry name" value="Nucleotide-diphospho-sugar transferases"/>
    <property type="match status" value="1"/>
</dbReference>
<dbReference type="EMBL" id="KJ776793">
    <property type="protein sequence ID" value="AII26499.1"/>
    <property type="molecule type" value="Genomic_DNA"/>
</dbReference>
<dbReference type="Pfam" id="PF00535">
    <property type="entry name" value="Glycos_transf_2"/>
    <property type="match status" value="1"/>
</dbReference>
<name>A0A076G3T0_ECOLX</name>
<proteinExistence type="predicted"/>
<feature type="domain" description="Glycosyltransferase 2-like" evidence="1">
    <location>
        <begin position="5"/>
        <end position="150"/>
    </location>
</feature>
<protein>
    <submittedName>
        <fullName evidence="2">Glycosyltransferase</fullName>
    </submittedName>
</protein>
<organism evidence="2">
    <name type="scientific">Escherichia coli</name>
    <dbReference type="NCBI Taxonomy" id="562"/>
    <lineage>
        <taxon>Bacteria</taxon>
        <taxon>Pseudomonadati</taxon>
        <taxon>Pseudomonadota</taxon>
        <taxon>Gammaproteobacteria</taxon>
        <taxon>Enterobacterales</taxon>
        <taxon>Enterobacteriaceae</taxon>
        <taxon>Escherichia</taxon>
    </lineage>
</organism>
<sequence length="289" mass="33707">MKTVSVIIPTYRDWERLSKCLNAIKKQRYPAEFIQVIVINNDPFDDNPFINSDEYKNVKFLVEGKVGSYAARNKGLNYAKGEIIAFTDSDCVPDEFWISNAVRHFEENSKCTRIGGKIELFFKGNVSKTLAEFYEQSYAFRQKEFVQRQGMAATANMFSYKKVFDDISYFNDSLMSGGDAEWGVRANNKGYRIDYCDSVTVYHPARESMKQIFIKNRREASGKIKNKRKVLINFVMSLLPPLKSLMYIRYHGNSIYKVLIAFFIRYLMRIDTAIEQIRVVFFNKKAERL</sequence>
<dbReference type="InterPro" id="IPR029044">
    <property type="entry name" value="Nucleotide-diphossugar_trans"/>
</dbReference>
<dbReference type="InterPro" id="IPR050834">
    <property type="entry name" value="Glycosyltransf_2"/>
</dbReference>